<dbReference type="EMBL" id="HACM01003192">
    <property type="protein sequence ID" value="CRZ03634.1"/>
    <property type="molecule type" value="Transcribed_RNA"/>
</dbReference>
<name>A0A0H5R5Y8_9EUKA</name>
<dbReference type="AlphaFoldDB" id="A0A0H5R5Y8"/>
<organism evidence="1">
    <name type="scientific">Spongospora subterranea</name>
    <dbReference type="NCBI Taxonomy" id="70186"/>
    <lineage>
        <taxon>Eukaryota</taxon>
        <taxon>Sar</taxon>
        <taxon>Rhizaria</taxon>
        <taxon>Endomyxa</taxon>
        <taxon>Phytomyxea</taxon>
        <taxon>Plasmodiophorida</taxon>
        <taxon>Plasmodiophoridae</taxon>
        <taxon>Spongospora</taxon>
    </lineage>
</organism>
<evidence type="ECO:0000313" key="1">
    <source>
        <dbReference type="EMBL" id="CRZ03634.1"/>
    </source>
</evidence>
<accession>A0A0H5R5Y8</accession>
<proteinExistence type="predicted"/>
<protein>
    <submittedName>
        <fullName evidence="1">Uncharacterized protein</fullName>
    </submittedName>
</protein>
<sequence length="100" mass="10466">MIADDEEVTHLTGTSTKIEIMTGNRIATGEEIVTLTGPLTEMAEEGVILIGDQVGNMGLPEMGETEAGRDTGNVLEAGHGLLLDMVPRGPGVQFTSTRGL</sequence>
<reference evidence="1" key="1">
    <citation type="submission" date="2015-04" db="EMBL/GenBank/DDBJ databases">
        <title>The genome sequence of the plant pathogenic Rhizarian Plasmodiophora brassicae reveals insights in its biotrophic life cycle and the origin of chitin synthesis.</title>
        <authorList>
            <person name="Schwelm A."/>
            <person name="Fogelqvist J."/>
            <person name="Knaust A."/>
            <person name="Julke S."/>
            <person name="Lilja T."/>
            <person name="Dhandapani V."/>
            <person name="Bonilla-Rosso G."/>
            <person name="Karlsson M."/>
            <person name="Shevchenko A."/>
            <person name="Choi S.R."/>
            <person name="Kim H.G."/>
            <person name="Park J.Y."/>
            <person name="Lim Y.P."/>
            <person name="Ludwig-Muller J."/>
            <person name="Dixelius C."/>
        </authorList>
    </citation>
    <scope>NUCLEOTIDE SEQUENCE</scope>
    <source>
        <tissue evidence="1">Potato root galls</tissue>
    </source>
</reference>